<dbReference type="InterPro" id="IPR019660">
    <property type="entry name" value="Put_sensory_transdc_reg_YbjN"/>
</dbReference>
<protein>
    <recommendedName>
        <fullName evidence="3">YbjN domain-containing protein</fullName>
    </recommendedName>
</protein>
<name>A0ABN2I8K3_9ACTN</name>
<dbReference type="EMBL" id="BAAANY010000023">
    <property type="protein sequence ID" value="GAA1700507.1"/>
    <property type="molecule type" value="Genomic_DNA"/>
</dbReference>
<evidence type="ECO:0000313" key="1">
    <source>
        <dbReference type="EMBL" id="GAA1700507.1"/>
    </source>
</evidence>
<evidence type="ECO:0008006" key="3">
    <source>
        <dbReference type="Google" id="ProtNLM"/>
    </source>
</evidence>
<proteinExistence type="predicted"/>
<comment type="caution">
    <text evidence="1">The sequence shown here is derived from an EMBL/GenBank/DDBJ whole genome shotgun (WGS) entry which is preliminary data.</text>
</comment>
<evidence type="ECO:0000313" key="2">
    <source>
        <dbReference type="Proteomes" id="UP001500618"/>
    </source>
</evidence>
<dbReference type="RefSeq" id="WP_163573685.1">
    <property type="nucleotide sequence ID" value="NZ_WOTO01000093.1"/>
</dbReference>
<dbReference type="Pfam" id="PF10722">
    <property type="entry name" value="YbjN"/>
    <property type="match status" value="1"/>
</dbReference>
<dbReference type="Proteomes" id="UP001500618">
    <property type="component" value="Unassembled WGS sequence"/>
</dbReference>
<sequence>MTLGRVRQSLDRLGHGAQVDGARRLLIPGERATLWFTLSGGGPLDREPAMLSAHVVAHSHVPMSWEARALTAANEWNNTRRLLRCFVGAPSADLALPLTADMYVPLGPGVHDALLDELMESVAVSAQAWVDWLHDDAMLI</sequence>
<organism evidence="1 2">
    <name type="scientific">Fodinicola feengrottensis</name>
    <dbReference type="NCBI Taxonomy" id="435914"/>
    <lineage>
        <taxon>Bacteria</taxon>
        <taxon>Bacillati</taxon>
        <taxon>Actinomycetota</taxon>
        <taxon>Actinomycetes</taxon>
        <taxon>Mycobacteriales</taxon>
        <taxon>Fodinicola</taxon>
    </lineage>
</organism>
<accession>A0ABN2I8K3</accession>
<reference evidence="1 2" key="1">
    <citation type="journal article" date="2019" name="Int. J. Syst. Evol. Microbiol.">
        <title>The Global Catalogue of Microorganisms (GCM) 10K type strain sequencing project: providing services to taxonomists for standard genome sequencing and annotation.</title>
        <authorList>
            <consortium name="The Broad Institute Genomics Platform"/>
            <consortium name="The Broad Institute Genome Sequencing Center for Infectious Disease"/>
            <person name="Wu L."/>
            <person name="Ma J."/>
        </authorList>
    </citation>
    <scope>NUCLEOTIDE SEQUENCE [LARGE SCALE GENOMIC DNA]</scope>
    <source>
        <strain evidence="1 2">JCM 14718</strain>
    </source>
</reference>
<gene>
    <name evidence="1" type="ORF">GCM10009765_57440</name>
</gene>
<keyword evidence="2" id="KW-1185">Reference proteome</keyword>